<evidence type="ECO:0000313" key="2">
    <source>
        <dbReference type="EMBL" id="TKW51197.1"/>
    </source>
</evidence>
<evidence type="ECO:0000256" key="1">
    <source>
        <dbReference type="SAM" id="MobiDB-lite"/>
    </source>
</evidence>
<dbReference type="Proteomes" id="UP000310108">
    <property type="component" value="Unassembled WGS sequence"/>
</dbReference>
<sequence>MGTHLPSIYNLTGAGAQWEAIPRASGGNIADYGRPVLWSFLLEASAPKREPPDEMQNQFSNPPPDLATPHKETRAPV</sequence>
<keyword evidence="3" id="KW-1185">Reference proteome</keyword>
<comment type="caution">
    <text evidence="2">The sequence shown here is derived from an EMBL/GenBank/DDBJ whole genome shotgun (WGS) entry which is preliminary data.</text>
</comment>
<gene>
    <name evidence="2" type="ORF">CTA1_11846</name>
</gene>
<evidence type="ECO:0000313" key="3">
    <source>
        <dbReference type="Proteomes" id="UP000310108"/>
    </source>
</evidence>
<proteinExistence type="predicted"/>
<dbReference type="EMBL" id="PJEX01000327">
    <property type="protein sequence ID" value="TKW51197.1"/>
    <property type="molecule type" value="Genomic_DNA"/>
</dbReference>
<dbReference type="AlphaFoldDB" id="A0A4U6XBS9"/>
<reference evidence="2 3" key="1">
    <citation type="journal article" date="2019" name="PLoS ONE">
        <title>Comparative genome analysis indicates high evolutionary potential of pathogenicity genes in Colletotrichum tanaceti.</title>
        <authorList>
            <person name="Lelwala R.V."/>
            <person name="Korhonen P.K."/>
            <person name="Young N.D."/>
            <person name="Scott J.B."/>
            <person name="Ades P.A."/>
            <person name="Gasser R.B."/>
            <person name="Taylor P.W.J."/>
        </authorList>
    </citation>
    <scope>NUCLEOTIDE SEQUENCE [LARGE SCALE GENOMIC DNA]</scope>
    <source>
        <strain evidence="2">BRIP57314</strain>
    </source>
</reference>
<name>A0A4U6XBS9_9PEZI</name>
<accession>A0A4U6XBS9</accession>
<feature type="region of interest" description="Disordered" evidence="1">
    <location>
        <begin position="47"/>
        <end position="77"/>
    </location>
</feature>
<organism evidence="2 3">
    <name type="scientific">Colletotrichum tanaceti</name>
    <dbReference type="NCBI Taxonomy" id="1306861"/>
    <lineage>
        <taxon>Eukaryota</taxon>
        <taxon>Fungi</taxon>
        <taxon>Dikarya</taxon>
        <taxon>Ascomycota</taxon>
        <taxon>Pezizomycotina</taxon>
        <taxon>Sordariomycetes</taxon>
        <taxon>Hypocreomycetidae</taxon>
        <taxon>Glomerellales</taxon>
        <taxon>Glomerellaceae</taxon>
        <taxon>Colletotrichum</taxon>
        <taxon>Colletotrichum destructivum species complex</taxon>
    </lineage>
</organism>
<protein>
    <submittedName>
        <fullName evidence="2">Uncharacterized protein</fullName>
    </submittedName>
</protein>
<feature type="compositionally biased region" description="Basic and acidic residues" evidence="1">
    <location>
        <begin position="68"/>
        <end position="77"/>
    </location>
</feature>